<dbReference type="PANTHER" id="PTHR33484">
    <property type="entry name" value="BNAC07G33360D PROTEIN"/>
    <property type="match status" value="1"/>
</dbReference>
<proteinExistence type="predicted"/>
<feature type="region of interest" description="Disordered" evidence="1">
    <location>
        <begin position="1"/>
        <end position="53"/>
    </location>
</feature>
<evidence type="ECO:0000313" key="3">
    <source>
        <dbReference type="Proteomes" id="UP001174677"/>
    </source>
</evidence>
<dbReference type="Proteomes" id="UP001174677">
    <property type="component" value="Chromosome 15"/>
</dbReference>
<dbReference type="EMBL" id="JARPOI010000015">
    <property type="protein sequence ID" value="KAJ9154526.1"/>
    <property type="molecule type" value="Genomic_DNA"/>
</dbReference>
<evidence type="ECO:0000313" key="2">
    <source>
        <dbReference type="EMBL" id="KAJ9154526.1"/>
    </source>
</evidence>
<dbReference type="PANTHER" id="PTHR33484:SF3">
    <property type="entry name" value="HYDROXYPROLINE-RICH GLYCOPROTEIN FAMILY PROTEIN"/>
    <property type="match status" value="1"/>
</dbReference>
<comment type="caution">
    <text evidence="2">The sequence shown here is derived from an EMBL/GenBank/DDBJ whole genome shotgun (WGS) entry which is preliminary data.</text>
</comment>
<organism evidence="2 3">
    <name type="scientific">Hevea brasiliensis</name>
    <name type="common">Para rubber tree</name>
    <name type="synonym">Siphonia brasiliensis</name>
    <dbReference type="NCBI Taxonomy" id="3981"/>
    <lineage>
        <taxon>Eukaryota</taxon>
        <taxon>Viridiplantae</taxon>
        <taxon>Streptophyta</taxon>
        <taxon>Embryophyta</taxon>
        <taxon>Tracheophyta</taxon>
        <taxon>Spermatophyta</taxon>
        <taxon>Magnoliopsida</taxon>
        <taxon>eudicotyledons</taxon>
        <taxon>Gunneridae</taxon>
        <taxon>Pentapetalae</taxon>
        <taxon>rosids</taxon>
        <taxon>fabids</taxon>
        <taxon>Malpighiales</taxon>
        <taxon>Euphorbiaceae</taxon>
        <taxon>Crotonoideae</taxon>
        <taxon>Micrandreae</taxon>
        <taxon>Hevea</taxon>
    </lineage>
</organism>
<evidence type="ECO:0000256" key="1">
    <source>
        <dbReference type="SAM" id="MobiDB-lite"/>
    </source>
</evidence>
<accession>A0ABQ9L3Q1</accession>
<protein>
    <submittedName>
        <fullName evidence="2">Uncharacterized protein</fullName>
    </submittedName>
</protein>
<keyword evidence="3" id="KW-1185">Reference proteome</keyword>
<reference evidence="2 3" key="1">
    <citation type="journal article" date="2023" name="Plant Biotechnol. J.">
        <title>Chromosome-level wild Hevea brasiliensis genome provides new tools for genomic-assisted breeding and valuable loci to elevate rubber yield.</title>
        <authorList>
            <person name="Cheng H."/>
            <person name="Song X."/>
            <person name="Hu Y."/>
            <person name="Wu T."/>
            <person name="Yang Q."/>
            <person name="An Z."/>
            <person name="Feng S."/>
            <person name="Deng Z."/>
            <person name="Wu W."/>
            <person name="Zeng X."/>
            <person name="Tu M."/>
            <person name="Wang X."/>
            <person name="Huang H."/>
        </authorList>
    </citation>
    <scope>NUCLEOTIDE SEQUENCE [LARGE SCALE GENOMIC DNA]</scope>
    <source>
        <strain evidence="2">MT/VB/25A 57/8</strain>
    </source>
</reference>
<gene>
    <name evidence="2" type="ORF">P3X46_027849</name>
</gene>
<name>A0ABQ9L3Q1_HEVBR</name>
<sequence length="116" mass="12304">MASQEDDRLLNAGLEGFSTLDERPKRKAVAGGERARRPNDKNNNNQGNELAPAINSKEAARLYGGVLIEPVITSDKAAMRYGGVVIGTPITSDQAAQRYGGILIPGRRKNGLVSGA</sequence>